<sequence>MKIIQNNLNRFVVQKFITYKLHIGSLKSLWNPKFKPFLNGFRNNFCIINPELSVLYLKRAYKILQKIHLSNKKILFIGSPVGLEKEFSYLCIQNNHYFMEKGIYGFFSNYENKASLNTFNTQISSKQPDVIFIFNPSLNLMVFEETKGLDIPIISFVSTEDDYFKLDYPIPANIKSKKGGLFVYNLFYYLFTTKVRKFPDRKIKSRNKINKY</sequence>
<name>T1R8E1_9STRA</name>
<dbReference type="CDD" id="cd01425">
    <property type="entry name" value="RPS2"/>
    <property type="match status" value="1"/>
</dbReference>
<reference evidence="2" key="1">
    <citation type="journal article" date="2013" name="BMC Genomics">
        <title>Nannochloropsis plastid and mitochondrial phylogenomes reveal organelle diversification mechanism and intragenus phylotyping strategy in microalgae.</title>
        <authorList>
            <person name="Wei L."/>
            <person name="Xin Y."/>
            <person name="Wang D."/>
            <person name="Jing X."/>
            <person name="Zhou Q."/>
            <person name="Su X."/>
            <person name="Jia J."/>
            <person name="Ning K."/>
            <person name="Chen F."/>
            <person name="Hu Q."/>
            <person name="Xu J."/>
        </authorList>
    </citation>
    <scope>NUCLEOTIDE SEQUENCE</scope>
    <source>
        <strain evidence="2">CCMP537</strain>
    </source>
</reference>
<dbReference type="SUPFAM" id="SSF52313">
    <property type="entry name" value="Ribosomal protein S2"/>
    <property type="match status" value="1"/>
</dbReference>
<evidence type="ECO:0000313" key="3">
    <source>
        <dbReference type="EMBL" id="AHX25025.1"/>
    </source>
</evidence>
<organism evidence="2">
    <name type="scientific">Microchloropsis salina</name>
    <dbReference type="NCBI Taxonomy" id="2511165"/>
    <lineage>
        <taxon>Eukaryota</taxon>
        <taxon>Sar</taxon>
        <taxon>Stramenopiles</taxon>
        <taxon>Ochrophyta</taxon>
        <taxon>Eustigmatophyceae</taxon>
        <taxon>Eustigmatales</taxon>
        <taxon>Monodopsidaceae</taxon>
        <taxon>Microchloropsis</taxon>
    </lineage>
</organism>
<protein>
    <submittedName>
        <fullName evidence="3">30S ribosomal protein S2</fullName>
    </submittedName>
    <submittedName>
        <fullName evidence="2">40S ribosomal protein S2</fullName>
    </submittedName>
</protein>
<accession>T1R8E1</accession>
<proteinExistence type="inferred from homology"/>
<dbReference type="EMBL" id="KC568458">
    <property type="protein sequence ID" value="AGI48944.1"/>
    <property type="molecule type" value="Genomic_DNA"/>
</dbReference>
<dbReference type="GeneID" id="16791356"/>
<gene>
    <name evidence="2" type="primary">rps2</name>
    <name evidence="3" type="ORF">NskMp00217</name>
</gene>
<dbReference type="HAMAP" id="MF_00291_B">
    <property type="entry name" value="Ribosomal_uS2_B"/>
    <property type="match status" value="1"/>
</dbReference>
<dbReference type="InterPro" id="IPR001865">
    <property type="entry name" value="Ribosomal_uS2"/>
</dbReference>
<geneLocation type="mitochondrion" evidence="2"/>
<keyword evidence="2" id="KW-0689">Ribosomal protein</keyword>
<dbReference type="InterPro" id="IPR005706">
    <property type="entry name" value="Ribosomal_uS2_bac/mit/plastid"/>
</dbReference>
<dbReference type="GO" id="GO:0003735">
    <property type="term" value="F:structural constituent of ribosome"/>
    <property type="evidence" value="ECO:0007669"/>
    <property type="project" value="InterPro"/>
</dbReference>
<evidence type="ECO:0000256" key="1">
    <source>
        <dbReference type="ARBA" id="ARBA00006242"/>
    </source>
</evidence>
<dbReference type="GO" id="GO:0006412">
    <property type="term" value="P:translation"/>
    <property type="evidence" value="ECO:0007669"/>
    <property type="project" value="InterPro"/>
</dbReference>
<dbReference type="InterPro" id="IPR023591">
    <property type="entry name" value="Ribosomal_uS2_flav_dom_sf"/>
</dbReference>
<reference evidence="3" key="2">
    <citation type="journal article" date="2014" name="BMC Genomics">
        <title>A pangenomic analysis of the Nannochloropsis organellar genomes reveals novel genetic variations in key metabolic genes.</title>
        <authorList>
            <person name="Starkenburg S.R."/>
            <person name="Kwon K.J."/>
            <person name="Jha R.K."/>
            <person name="McKay C."/>
            <person name="Jacobs M."/>
            <person name="Chertkov O."/>
            <person name="Twary S."/>
            <person name="Rocap G."/>
            <person name="Cattolico R.A."/>
        </authorList>
    </citation>
    <scope>NUCLEOTIDE SEQUENCE</scope>
    <source>
        <strain evidence="3">CCMP1776</strain>
    </source>
</reference>
<dbReference type="PANTHER" id="PTHR12534">
    <property type="entry name" value="30S RIBOSOMAL PROTEIN S2 PROKARYOTIC AND ORGANELLAR"/>
    <property type="match status" value="1"/>
</dbReference>
<keyword evidence="2" id="KW-0687">Ribonucleoprotein</keyword>
<dbReference type="PANTHER" id="PTHR12534:SF1">
    <property type="entry name" value="SMALL RIBOSOMAL SUBUNIT PROTEIN US2M"/>
    <property type="match status" value="1"/>
</dbReference>
<dbReference type="RefSeq" id="YP_008519365.1">
    <property type="nucleotide sequence ID" value="NC_022255.1"/>
</dbReference>
<evidence type="ECO:0000313" key="2">
    <source>
        <dbReference type="EMBL" id="AGI48944.1"/>
    </source>
</evidence>
<keyword evidence="2" id="KW-0496">Mitochondrion</keyword>
<dbReference type="AlphaFoldDB" id="T1R8E1"/>
<dbReference type="GO" id="GO:0005763">
    <property type="term" value="C:mitochondrial small ribosomal subunit"/>
    <property type="evidence" value="ECO:0007669"/>
    <property type="project" value="TreeGrafter"/>
</dbReference>
<dbReference type="Pfam" id="PF00318">
    <property type="entry name" value="Ribosomal_S2"/>
    <property type="match status" value="2"/>
</dbReference>
<dbReference type="Gene3D" id="3.40.50.10490">
    <property type="entry name" value="Glucose-6-phosphate isomerase like protein, domain 1"/>
    <property type="match status" value="1"/>
</dbReference>
<comment type="similarity">
    <text evidence="1">Belongs to the universal ribosomal protein uS2 family.</text>
</comment>
<dbReference type="EMBL" id="KJ410689">
    <property type="protein sequence ID" value="AHX25025.1"/>
    <property type="molecule type" value="Genomic_DNA"/>
</dbReference>
<dbReference type="PRINTS" id="PR00395">
    <property type="entry name" value="RIBOSOMALS2"/>
</dbReference>